<gene>
    <name evidence="1" type="ORF">L596_021587</name>
</gene>
<reference evidence="1 2" key="2">
    <citation type="journal article" date="2019" name="G3 (Bethesda)">
        <title>Hybrid Assembly of the Genome of the Entomopathogenic Nematode Steinernema carpocapsae Identifies the X-Chromosome.</title>
        <authorList>
            <person name="Serra L."/>
            <person name="Macchietto M."/>
            <person name="Macias-Munoz A."/>
            <person name="McGill C.J."/>
            <person name="Rodriguez I.M."/>
            <person name="Rodriguez B."/>
            <person name="Murad R."/>
            <person name="Mortazavi A."/>
        </authorList>
    </citation>
    <scope>NUCLEOTIDE SEQUENCE [LARGE SCALE GENOMIC DNA]</scope>
    <source>
        <strain evidence="1 2">ALL</strain>
    </source>
</reference>
<dbReference type="EMBL" id="AZBU02000007">
    <property type="protein sequence ID" value="TKR69423.1"/>
    <property type="molecule type" value="Genomic_DNA"/>
</dbReference>
<accession>A0A4U5MK07</accession>
<sequence>MSFQSSLFSPYDWINNPCDNVFLEIFYEIALGMCSFADLSLMHTKLQKTSFEDESLKDKKGDHWEYS</sequence>
<keyword evidence="2" id="KW-1185">Reference proteome</keyword>
<comment type="caution">
    <text evidence="1">The sequence shown here is derived from an EMBL/GenBank/DDBJ whole genome shotgun (WGS) entry which is preliminary data.</text>
</comment>
<dbReference type="AlphaFoldDB" id="A0A4U5MK07"/>
<evidence type="ECO:0000313" key="1">
    <source>
        <dbReference type="EMBL" id="TKR69423.1"/>
    </source>
</evidence>
<organism evidence="1 2">
    <name type="scientific">Steinernema carpocapsae</name>
    <name type="common">Entomopathogenic nematode</name>
    <dbReference type="NCBI Taxonomy" id="34508"/>
    <lineage>
        <taxon>Eukaryota</taxon>
        <taxon>Metazoa</taxon>
        <taxon>Ecdysozoa</taxon>
        <taxon>Nematoda</taxon>
        <taxon>Chromadorea</taxon>
        <taxon>Rhabditida</taxon>
        <taxon>Tylenchina</taxon>
        <taxon>Panagrolaimomorpha</taxon>
        <taxon>Strongyloidoidea</taxon>
        <taxon>Steinernematidae</taxon>
        <taxon>Steinernema</taxon>
    </lineage>
</organism>
<dbReference type="Proteomes" id="UP000298663">
    <property type="component" value="Unassembled WGS sequence"/>
</dbReference>
<name>A0A4U5MK07_STECR</name>
<proteinExistence type="predicted"/>
<reference evidence="1 2" key="1">
    <citation type="journal article" date="2015" name="Genome Biol.">
        <title>Comparative genomics of Steinernema reveals deeply conserved gene regulatory networks.</title>
        <authorList>
            <person name="Dillman A.R."/>
            <person name="Macchietto M."/>
            <person name="Porter C.F."/>
            <person name="Rogers A."/>
            <person name="Williams B."/>
            <person name="Antoshechkin I."/>
            <person name="Lee M.M."/>
            <person name="Goodwin Z."/>
            <person name="Lu X."/>
            <person name="Lewis E.E."/>
            <person name="Goodrich-Blair H."/>
            <person name="Stock S.P."/>
            <person name="Adams B.J."/>
            <person name="Sternberg P.W."/>
            <person name="Mortazavi A."/>
        </authorList>
    </citation>
    <scope>NUCLEOTIDE SEQUENCE [LARGE SCALE GENOMIC DNA]</scope>
    <source>
        <strain evidence="1 2">ALL</strain>
    </source>
</reference>
<protein>
    <submittedName>
        <fullName evidence="1">Uncharacterized protein</fullName>
    </submittedName>
</protein>
<evidence type="ECO:0000313" key="2">
    <source>
        <dbReference type="Proteomes" id="UP000298663"/>
    </source>
</evidence>